<name>A0A127ZBP3_9BASI</name>
<reference evidence="4" key="1">
    <citation type="submission" date="2014-06" db="EMBL/GenBank/DDBJ databases">
        <authorList>
            <person name="Ju J."/>
            <person name="Zhang J."/>
        </authorList>
    </citation>
    <scope>NUCLEOTIDE SEQUENCE</scope>
    <source>
        <strain evidence="4">SscI8</strain>
    </source>
</reference>
<dbReference type="OrthoDB" id="2935496at2759"/>
<dbReference type="EMBL" id="LK056663">
    <property type="protein sequence ID" value="CDU23504.1"/>
    <property type="molecule type" value="Genomic_DNA"/>
</dbReference>
<protein>
    <recommendedName>
        <fullName evidence="3">C3H1-type domain-containing protein</fullName>
    </recommendedName>
</protein>
<feature type="domain" description="C3H1-type" evidence="3">
    <location>
        <begin position="316"/>
        <end position="343"/>
    </location>
</feature>
<feature type="compositionally biased region" description="Low complexity" evidence="2">
    <location>
        <begin position="296"/>
        <end position="306"/>
    </location>
</feature>
<evidence type="ECO:0000259" key="3">
    <source>
        <dbReference type="PROSITE" id="PS50103"/>
    </source>
</evidence>
<dbReference type="PROSITE" id="PS50103">
    <property type="entry name" value="ZF_C3H1"/>
    <property type="match status" value="1"/>
</dbReference>
<keyword evidence="1" id="KW-0862">Zinc</keyword>
<evidence type="ECO:0000256" key="1">
    <source>
        <dbReference type="PROSITE-ProRule" id="PRU00723"/>
    </source>
</evidence>
<dbReference type="InterPro" id="IPR000571">
    <property type="entry name" value="Znf_CCCH"/>
</dbReference>
<evidence type="ECO:0000256" key="2">
    <source>
        <dbReference type="SAM" id="MobiDB-lite"/>
    </source>
</evidence>
<feature type="region of interest" description="Disordered" evidence="2">
    <location>
        <begin position="122"/>
        <end position="145"/>
    </location>
</feature>
<dbReference type="AlphaFoldDB" id="A0A127ZBP3"/>
<evidence type="ECO:0000313" key="4">
    <source>
        <dbReference type="EMBL" id="CDU23504.1"/>
    </source>
</evidence>
<feature type="region of interest" description="Disordered" evidence="2">
    <location>
        <begin position="287"/>
        <end position="311"/>
    </location>
</feature>
<gene>
    <name evidence="4" type="ORF">SPSC_02133</name>
</gene>
<sequence length="436" mass="47265">MAQLQICSSCHKSLSINHFCGKRNHPCTRCAACRGVKPVSLLAVATPAPASDTAVPTSPQQPAILAPLPAPRQPTPATFVHDYSADIDTINARLEAQANFAVNLDTAVSEIRQLVRGIRQDLAPSTSAPAPTDDTVAPPSAMTPRPPLLSGELQIRCLFPWVTPEVAQLVYDNCLLPHDLGKLRKASRSHAEADEDTGVLVGNVRVKPAPSQSKAPDVRKFLRQVPDVCTFAQAWTVYTALRCASASDPNLSASLGSFLIIVMDQDTRYHWPAVADAWQENLGGLPRRDIATTSQPPAKAKANANAGQSSKRQCRDISSEICFRYNSATCPDSSACPRLHICKSCDDMSPQQTQVRLLTLVPATLDVPSADQCLSLLALRQHMPPLHPNTTLARDAFDPSSSLAHVGSMQAQLLAWERLLQDYPDDCFRDQMVSMI</sequence>
<feature type="compositionally biased region" description="Low complexity" evidence="2">
    <location>
        <begin position="126"/>
        <end position="140"/>
    </location>
</feature>
<feature type="zinc finger region" description="C3H1-type" evidence="1">
    <location>
        <begin position="316"/>
        <end position="343"/>
    </location>
</feature>
<keyword evidence="1" id="KW-0863">Zinc-finger</keyword>
<organism evidence="4">
    <name type="scientific">Sporisorium scitamineum</name>
    <dbReference type="NCBI Taxonomy" id="49012"/>
    <lineage>
        <taxon>Eukaryota</taxon>
        <taxon>Fungi</taxon>
        <taxon>Dikarya</taxon>
        <taxon>Basidiomycota</taxon>
        <taxon>Ustilaginomycotina</taxon>
        <taxon>Ustilaginomycetes</taxon>
        <taxon>Ustilaginales</taxon>
        <taxon>Ustilaginaceae</taxon>
        <taxon>Sporisorium</taxon>
    </lineage>
</organism>
<accession>A0A127ZBP3</accession>
<dbReference type="GO" id="GO:0008270">
    <property type="term" value="F:zinc ion binding"/>
    <property type="evidence" value="ECO:0007669"/>
    <property type="project" value="UniProtKB-KW"/>
</dbReference>
<keyword evidence="1" id="KW-0479">Metal-binding</keyword>
<proteinExistence type="predicted"/>